<feature type="transmembrane region" description="Helical" evidence="1">
    <location>
        <begin position="210"/>
        <end position="228"/>
    </location>
</feature>
<evidence type="ECO:0000256" key="1">
    <source>
        <dbReference type="SAM" id="Phobius"/>
    </source>
</evidence>
<sequence length="229" mass="25320">MGINIPLLTAAALTNGLNPCGIGMMITFLGYLIVFGGRGKDKNWIIKTGVVYILAVFVTYLLTGLLFYGVAFYIQRWWLASVFKYIVGGALAITGLIQLKDVFFPDMPIHLRMSMKGFEKVTKLMSKASFGVTALIGFLTTVFSTPCMLPLYIGTTAVIARSGLGMAKVLGFFLYYNLIFILPLIVILLVMAGGKQIVNMKEWEHKNTKWMRFILGVALILVGVWIGVK</sequence>
<protein>
    <recommendedName>
        <fullName evidence="4">Cytochrome c biogenesis protein transmembrane region</fullName>
    </recommendedName>
</protein>
<dbReference type="EMBL" id="LCDA01000004">
    <property type="protein sequence ID" value="KKS42933.1"/>
    <property type="molecule type" value="Genomic_DNA"/>
</dbReference>
<dbReference type="AlphaFoldDB" id="A0A0G1BZR0"/>
<keyword evidence="1" id="KW-0812">Transmembrane</keyword>
<evidence type="ECO:0008006" key="4">
    <source>
        <dbReference type="Google" id="ProtNLM"/>
    </source>
</evidence>
<feature type="transmembrane region" description="Helical" evidence="1">
    <location>
        <begin position="49"/>
        <end position="71"/>
    </location>
</feature>
<dbReference type="PANTHER" id="PTHR31272">
    <property type="entry name" value="CYTOCHROME C-TYPE BIOGENESIS PROTEIN HI_1454-RELATED"/>
    <property type="match status" value="1"/>
</dbReference>
<feature type="transmembrane region" description="Helical" evidence="1">
    <location>
        <begin position="173"/>
        <end position="198"/>
    </location>
</feature>
<organism evidence="2 3">
    <name type="scientific">Candidatus Collierbacteria bacterium GW2011_GWA2_42_17</name>
    <dbReference type="NCBI Taxonomy" id="1618378"/>
    <lineage>
        <taxon>Bacteria</taxon>
        <taxon>Candidatus Collieribacteriota</taxon>
    </lineage>
</organism>
<evidence type="ECO:0000313" key="2">
    <source>
        <dbReference type="EMBL" id="KKS42933.1"/>
    </source>
</evidence>
<keyword evidence="1" id="KW-0472">Membrane</keyword>
<accession>A0A0G1BZR0</accession>
<gene>
    <name evidence="2" type="ORF">UV06_C0004G0068</name>
</gene>
<dbReference type="InterPro" id="IPR051790">
    <property type="entry name" value="Cytochrome_c-biogenesis_DsbD"/>
</dbReference>
<dbReference type="PANTHER" id="PTHR31272:SF9">
    <property type="entry name" value="BLL1027 PROTEIN"/>
    <property type="match status" value="1"/>
</dbReference>
<name>A0A0G1BZR0_9BACT</name>
<reference evidence="2 3" key="1">
    <citation type="journal article" date="2015" name="Nature">
        <title>rRNA introns, odd ribosomes, and small enigmatic genomes across a large radiation of phyla.</title>
        <authorList>
            <person name="Brown C.T."/>
            <person name="Hug L.A."/>
            <person name="Thomas B.C."/>
            <person name="Sharon I."/>
            <person name="Castelle C.J."/>
            <person name="Singh A."/>
            <person name="Wilkins M.J."/>
            <person name="Williams K.H."/>
            <person name="Banfield J.F."/>
        </authorList>
    </citation>
    <scope>NUCLEOTIDE SEQUENCE [LARGE SCALE GENOMIC DNA]</scope>
</reference>
<comment type="caution">
    <text evidence="2">The sequence shown here is derived from an EMBL/GenBank/DDBJ whole genome shotgun (WGS) entry which is preliminary data.</text>
</comment>
<evidence type="ECO:0000313" key="3">
    <source>
        <dbReference type="Proteomes" id="UP000033854"/>
    </source>
</evidence>
<feature type="transmembrane region" description="Helical" evidence="1">
    <location>
        <begin position="130"/>
        <end position="153"/>
    </location>
</feature>
<proteinExistence type="predicted"/>
<keyword evidence="1" id="KW-1133">Transmembrane helix</keyword>
<feature type="transmembrane region" description="Helical" evidence="1">
    <location>
        <begin position="16"/>
        <end position="37"/>
    </location>
</feature>
<dbReference type="Proteomes" id="UP000033854">
    <property type="component" value="Unassembled WGS sequence"/>
</dbReference>
<feature type="transmembrane region" description="Helical" evidence="1">
    <location>
        <begin position="77"/>
        <end position="97"/>
    </location>
</feature>